<accession>A0A3P8DI01</accession>
<name>A0A3P8DI01_HELPZ</name>
<reference evidence="1" key="1">
    <citation type="submission" date="2018-11" db="EMBL/GenBank/DDBJ databases">
        <authorList>
            <consortium name="Pathogen Informatics"/>
        </authorList>
    </citation>
    <scope>NUCLEOTIDE SEQUENCE [LARGE SCALE GENOMIC DNA]</scope>
</reference>
<dbReference type="AlphaFoldDB" id="A0A3P8DI01"/>
<gene>
    <name evidence="1" type="ORF">HPBE_LOCUS24167</name>
</gene>
<dbReference type="PROSITE" id="PS51257">
    <property type="entry name" value="PROKAR_LIPOPROTEIN"/>
    <property type="match status" value="1"/>
</dbReference>
<sequence>MDKALPVDAKEFSVASAGPYAYSVAGCRVASLAPRQKWQRGGSALSGSVQIKVTSNHPQAIEDDKAVEVSGLK</sequence>
<evidence type="ECO:0000313" key="1">
    <source>
        <dbReference type="EMBL" id="VDP43261.1"/>
    </source>
</evidence>
<dbReference type="EMBL" id="UZAH01035937">
    <property type="protein sequence ID" value="VDP43261.1"/>
    <property type="molecule type" value="Genomic_DNA"/>
</dbReference>
<proteinExistence type="predicted"/>
<organism evidence="1">
    <name type="scientific">Heligmosomoides polygyrus</name>
    <name type="common">Parasitic roundworm</name>
    <dbReference type="NCBI Taxonomy" id="6339"/>
    <lineage>
        <taxon>Eukaryota</taxon>
        <taxon>Metazoa</taxon>
        <taxon>Ecdysozoa</taxon>
        <taxon>Nematoda</taxon>
        <taxon>Chromadorea</taxon>
        <taxon>Rhabditida</taxon>
        <taxon>Rhabditina</taxon>
        <taxon>Rhabditomorpha</taxon>
        <taxon>Strongyloidea</taxon>
        <taxon>Heligmosomidae</taxon>
        <taxon>Heligmosomoides</taxon>
    </lineage>
</organism>
<protein>
    <submittedName>
        <fullName evidence="1">Uncharacterized protein</fullName>
    </submittedName>
</protein>